<keyword evidence="8" id="KW-1185">Reference proteome</keyword>
<dbReference type="PROSITE" id="PS00059">
    <property type="entry name" value="ADH_ZINC"/>
    <property type="match status" value="1"/>
</dbReference>
<dbReference type="AlphaFoldDB" id="A0A1M2VBP8"/>
<dbReference type="PANTHER" id="PTHR42683">
    <property type="entry name" value="ALDEHYDE REDUCTASE"/>
    <property type="match status" value="1"/>
</dbReference>
<dbReference type="SMART" id="SM00829">
    <property type="entry name" value="PKS_ER"/>
    <property type="match status" value="1"/>
</dbReference>
<dbReference type="STRING" id="154538.A0A1M2VBP8"/>
<keyword evidence="4" id="KW-0560">Oxidoreductase</keyword>
<evidence type="ECO:0000256" key="3">
    <source>
        <dbReference type="ARBA" id="ARBA00022833"/>
    </source>
</evidence>
<dbReference type="Gene3D" id="3.90.180.10">
    <property type="entry name" value="Medium-chain alcohol dehydrogenases, catalytic domain"/>
    <property type="match status" value="1"/>
</dbReference>
<comment type="caution">
    <text evidence="7">The sequence shown here is derived from an EMBL/GenBank/DDBJ whole genome shotgun (WGS) entry which is preliminary data.</text>
</comment>
<dbReference type="Pfam" id="PF00107">
    <property type="entry name" value="ADH_zinc_N"/>
    <property type="match status" value="1"/>
</dbReference>
<dbReference type="SUPFAM" id="SSF50129">
    <property type="entry name" value="GroES-like"/>
    <property type="match status" value="1"/>
</dbReference>
<dbReference type="InterPro" id="IPR013154">
    <property type="entry name" value="ADH-like_N"/>
</dbReference>
<organism evidence="7 8">
    <name type="scientific">Trametes pubescens</name>
    <name type="common">White-rot fungus</name>
    <dbReference type="NCBI Taxonomy" id="154538"/>
    <lineage>
        <taxon>Eukaryota</taxon>
        <taxon>Fungi</taxon>
        <taxon>Dikarya</taxon>
        <taxon>Basidiomycota</taxon>
        <taxon>Agaricomycotina</taxon>
        <taxon>Agaricomycetes</taxon>
        <taxon>Polyporales</taxon>
        <taxon>Polyporaceae</taxon>
        <taxon>Trametes</taxon>
    </lineage>
</organism>
<dbReference type="Proteomes" id="UP000184267">
    <property type="component" value="Unassembled WGS sequence"/>
</dbReference>
<dbReference type="InterPro" id="IPR047109">
    <property type="entry name" value="CAD-like"/>
</dbReference>
<dbReference type="InterPro" id="IPR020843">
    <property type="entry name" value="ER"/>
</dbReference>
<dbReference type="GO" id="GO:0008270">
    <property type="term" value="F:zinc ion binding"/>
    <property type="evidence" value="ECO:0007669"/>
    <property type="project" value="InterPro"/>
</dbReference>
<comment type="similarity">
    <text evidence="5">Belongs to the zinc-containing alcohol dehydrogenase family.</text>
</comment>
<dbReference type="Gene3D" id="3.40.50.720">
    <property type="entry name" value="NAD(P)-binding Rossmann-like Domain"/>
    <property type="match status" value="1"/>
</dbReference>
<dbReference type="GO" id="GO:0016616">
    <property type="term" value="F:oxidoreductase activity, acting on the CH-OH group of donors, NAD or NADP as acceptor"/>
    <property type="evidence" value="ECO:0007669"/>
    <property type="project" value="InterPro"/>
</dbReference>
<dbReference type="InterPro" id="IPR013149">
    <property type="entry name" value="ADH-like_C"/>
</dbReference>
<evidence type="ECO:0000256" key="4">
    <source>
        <dbReference type="ARBA" id="ARBA00023002"/>
    </source>
</evidence>
<evidence type="ECO:0000256" key="5">
    <source>
        <dbReference type="RuleBase" id="RU361277"/>
    </source>
</evidence>
<dbReference type="InterPro" id="IPR002328">
    <property type="entry name" value="ADH_Zn_CS"/>
</dbReference>
<feature type="domain" description="Enoyl reductase (ER)" evidence="6">
    <location>
        <begin position="36"/>
        <end position="372"/>
    </location>
</feature>
<evidence type="ECO:0000259" key="6">
    <source>
        <dbReference type="SMART" id="SM00829"/>
    </source>
</evidence>
<dbReference type="InterPro" id="IPR029752">
    <property type="entry name" value="D-isomer_DH_CS1"/>
</dbReference>
<comment type="cofactor">
    <cofactor evidence="1 5">
        <name>Zn(2+)</name>
        <dbReference type="ChEBI" id="CHEBI:29105"/>
    </cofactor>
</comment>
<dbReference type="InterPro" id="IPR011032">
    <property type="entry name" value="GroES-like_sf"/>
</dbReference>
<sequence length="377" mass="40733">MSNSLQFKGYALTGKLTYSSASSVHRLTKRRFADLSNWSDLKVIEFKPKNFQPEDIEIAITHCGVCGSDLHTLKQGWGESKLPLIAGHEIVGTVMRVGDKVTEFKPGDRVGVGAQIGACLSCKRCNANYENYCPKQIDTYNAEYPDGVVTQGGYATAIRAHERFVFAIPDNLESRHAASMLCAGLTVFSPLTTNGAGPGKTVGVIGIGGLGHYAVLFAKALGAEVYAFTHDASKVKDIKQMGADHVINTSEQKDFAKGLSGEFDIIISTLDSYSPQTPLADFLSMLVVHGKFITVGLPDANNPLPPIHPFDLMSSGALLGGSHIGSKKECVEMLQLAAKKGVKPWIEELPMKEVGKALRGLGDNKVRYRYVLTQDLV</sequence>
<keyword evidence="2 5" id="KW-0479">Metal-binding</keyword>
<proteinExistence type="inferred from homology"/>
<dbReference type="OrthoDB" id="1879366at2759"/>
<keyword evidence="3 5" id="KW-0862">Zinc</keyword>
<evidence type="ECO:0000256" key="1">
    <source>
        <dbReference type="ARBA" id="ARBA00001947"/>
    </source>
</evidence>
<evidence type="ECO:0000256" key="2">
    <source>
        <dbReference type="ARBA" id="ARBA00022723"/>
    </source>
</evidence>
<dbReference type="CDD" id="cd05283">
    <property type="entry name" value="CAD1"/>
    <property type="match status" value="1"/>
</dbReference>
<dbReference type="InterPro" id="IPR036291">
    <property type="entry name" value="NAD(P)-bd_dom_sf"/>
</dbReference>
<dbReference type="PROSITE" id="PS00065">
    <property type="entry name" value="D_2_HYDROXYACID_DH_1"/>
    <property type="match status" value="1"/>
</dbReference>
<dbReference type="SUPFAM" id="SSF51735">
    <property type="entry name" value="NAD(P)-binding Rossmann-fold domains"/>
    <property type="match status" value="1"/>
</dbReference>
<evidence type="ECO:0000313" key="7">
    <source>
        <dbReference type="EMBL" id="OJT05091.1"/>
    </source>
</evidence>
<reference evidence="7 8" key="1">
    <citation type="submission" date="2016-10" db="EMBL/GenBank/DDBJ databases">
        <title>Genome sequence of the basidiomycete white-rot fungus Trametes pubescens.</title>
        <authorList>
            <person name="Makela M.R."/>
            <person name="Granchi Z."/>
            <person name="Peng M."/>
            <person name="De Vries R.P."/>
            <person name="Grigoriev I."/>
            <person name="Riley R."/>
            <person name="Hilden K."/>
        </authorList>
    </citation>
    <scope>NUCLEOTIDE SEQUENCE [LARGE SCALE GENOMIC DNA]</scope>
    <source>
        <strain evidence="7 8">FBCC735</strain>
    </source>
</reference>
<gene>
    <name evidence="7" type="ORF">TRAPUB_4156</name>
</gene>
<dbReference type="EMBL" id="MNAD01001491">
    <property type="protein sequence ID" value="OJT05091.1"/>
    <property type="molecule type" value="Genomic_DNA"/>
</dbReference>
<evidence type="ECO:0000313" key="8">
    <source>
        <dbReference type="Proteomes" id="UP000184267"/>
    </source>
</evidence>
<dbReference type="OMA" id="SGECKPW"/>
<dbReference type="Pfam" id="PF08240">
    <property type="entry name" value="ADH_N"/>
    <property type="match status" value="1"/>
</dbReference>
<dbReference type="FunFam" id="3.40.50.720:FF:000022">
    <property type="entry name" value="Cinnamyl alcohol dehydrogenase"/>
    <property type="match status" value="1"/>
</dbReference>
<accession>A0A1M2VBP8</accession>
<protein>
    <submittedName>
        <fullName evidence="7">NADP-dependent alcohol dehydrogenase 6</fullName>
    </submittedName>
</protein>
<name>A0A1M2VBP8_TRAPU</name>